<reference evidence="3" key="1">
    <citation type="journal article" date="2020" name="Stud. Mycol.">
        <title>101 Dothideomycetes genomes: a test case for predicting lifestyles and emergence of pathogens.</title>
        <authorList>
            <person name="Haridas S."/>
            <person name="Albert R."/>
            <person name="Binder M."/>
            <person name="Bloem J."/>
            <person name="Labutti K."/>
            <person name="Salamov A."/>
            <person name="Andreopoulos B."/>
            <person name="Baker S."/>
            <person name="Barry K."/>
            <person name="Bills G."/>
            <person name="Bluhm B."/>
            <person name="Cannon C."/>
            <person name="Castanera R."/>
            <person name="Culley D."/>
            <person name="Daum C."/>
            <person name="Ezra D."/>
            <person name="Gonzalez J."/>
            <person name="Henrissat B."/>
            <person name="Kuo A."/>
            <person name="Liang C."/>
            <person name="Lipzen A."/>
            <person name="Lutzoni F."/>
            <person name="Magnuson J."/>
            <person name="Mondo S."/>
            <person name="Nolan M."/>
            <person name="Ohm R."/>
            <person name="Pangilinan J."/>
            <person name="Park H.-J."/>
            <person name="Ramirez L."/>
            <person name="Alfaro M."/>
            <person name="Sun H."/>
            <person name="Tritt A."/>
            <person name="Yoshinaga Y."/>
            <person name="Zwiers L.-H."/>
            <person name="Turgeon B."/>
            <person name="Goodwin S."/>
            <person name="Spatafora J."/>
            <person name="Crous P."/>
            <person name="Grigoriev I."/>
        </authorList>
    </citation>
    <scope>NUCLEOTIDE SEQUENCE</scope>
    <source>
        <strain evidence="3">CBS 107.79</strain>
    </source>
</reference>
<evidence type="ECO:0000259" key="2">
    <source>
        <dbReference type="PROSITE" id="PS50090"/>
    </source>
</evidence>
<dbReference type="EMBL" id="ML976689">
    <property type="protein sequence ID" value="KAF1972135.1"/>
    <property type="molecule type" value="Genomic_DNA"/>
</dbReference>
<feature type="region of interest" description="Disordered" evidence="1">
    <location>
        <begin position="1"/>
        <end position="22"/>
    </location>
</feature>
<dbReference type="PROSITE" id="PS50090">
    <property type="entry name" value="MYB_LIKE"/>
    <property type="match status" value="1"/>
</dbReference>
<feature type="domain" description="Myb-like" evidence="2">
    <location>
        <begin position="444"/>
        <end position="493"/>
    </location>
</feature>
<dbReference type="SUPFAM" id="SSF46689">
    <property type="entry name" value="Homeodomain-like"/>
    <property type="match status" value="1"/>
</dbReference>
<protein>
    <recommendedName>
        <fullName evidence="2">Myb-like domain-containing protein</fullName>
    </recommendedName>
</protein>
<dbReference type="InterPro" id="IPR001005">
    <property type="entry name" value="SANT/Myb"/>
</dbReference>
<evidence type="ECO:0000313" key="3">
    <source>
        <dbReference type="EMBL" id="KAF1972135.1"/>
    </source>
</evidence>
<dbReference type="OrthoDB" id="3800343at2759"/>
<dbReference type="Proteomes" id="UP000800036">
    <property type="component" value="Unassembled WGS sequence"/>
</dbReference>
<evidence type="ECO:0000256" key="1">
    <source>
        <dbReference type="SAM" id="MobiDB-lite"/>
    </source>
</evidence>
<feature type="compositionally biased region" description="Polar residues" evidence="1">
    <location>
        <begin position="9"/>
        <end position="22"/>
    </location>
</feature>
<accession>A0A6A5V4T9</accession>
<feature type="region of interest" description="Disordered" evidence="1">
    <location>
        <begin position="433"/>
        <end position="454"/>
    </location>
</feature>
<dbReference type="AlphaFoldDB" id="A0A6A5V4T9"/>
<proteinExistence type="predicted"/>
<name>A0A6A5V4T9_9PLEO</name>
<feature type="compositionally biased region" description="Low complexity" evidence="1">
    <location>
        <begin position="243"/>
        <end position="254"/>
    </location>
</feature>
<evidence type="ECO:0000313" key="4">
    <source>
        <dbReference type="Proteomes" id="UP000800036"/>
    </source>
</evidence>
<organism evidence="3 4">
    <name type="scientific">Bimuria novae-zelandiae CBS 107.79</name>
    <dbReference type="NCBI Taxonomy" id="1447943"/>
    <lineage>
        <taxon>Eukaryota</taxon>
        <taxon>Fungi</taxon>
        <taxon>Dikarya</taxon>
        <taxon>Ascomycota</taxon>
        <taxon>Pezizomycotina</taxon>
        <taxon>Dothideomycetes</taxon>
        <taxon>Pleosporomycetidae</taxon>
        <taxon>Pleosporales</taxon>
        <taxon>Massarineae</taxon>
        <taxon>Didymosphaeriaceae</taxon>
        <taxon>Bimuria</taxon>
    </lineage>
</organism>
<dbReference type="CDD" id="cd00167">
    <property type="entry name" value="SANT"/>
    <property type="match status" value="1"/>
</dbReference>
<keyword evidence="4" id="KW-1185">Reference proteome</keyword>
<feature type="compositionally biased region" description="Basic and acidic residues" evidence="1">
    <location>
        <begin position="261"/>
        <end position="271"/>
    </location>
</feature>
<dbReference type="InterPro" id="IPR009057">
    <property type="entry name" value="Homeodomain-like_sf"/>
</dbReference>
<gene>
    <name evidence="3" type="ORF">BU23DRAFT_166499</name>
</gene>
<feature type="region of interest" description="Disordered" evidence="1">
    <location>
        <begin position="86"/>
        <end position="106"/>
    </location>
</feature>
<sequence>MSRPGIREASQSNPYEESSQENVVVVLDSQLGIEAIPDDPHREDDSGLDMCNRFEAPCAWTTEHCNNGVTGTIAAAGSEVVDRANTQASELPQGQQPSIPQTSPSVTDIEISTQETSRGHTKDITCHRSGLMENLVDEEKFPGRENTSSGSSNGDNDIDDVGYSDVNGPSRTHKRKRFPPANSASRKRQSRGSVVTAKQSTTPTVSSAMRQVPIPSRKAVSGGRSDVRLASAAQSSVDHFETSSGEDSSAASSDGESDWGDTPRKPLETKQRRAWRSRMKAEKPLSAPSPVDAKRETRWSDKLIPPRQMQWRISDLSFHSLSVDMSYLTAIIRARNGLGVLPTGQAVTLLKNIVGNLLKLENITIKPLTSDTWFLAGFVDLLTDPAGCGRSQPLRALLNTVSERNRGWHRNDVNNDDDETLYKSLEKTDDSEEEYLSDIADKPPSSKTYSRWSEDDDDRLRGFKKEGRPWAWIYKQFPERSPGAVQVHWHSKLRGRS</sequence>
<feature type="region of interest" description="Disordered" evidence="1">
    <location>
        <begin position="136"/>
        <end position="296"/>
    </location>
</feature>
<feature type="compositionally biased region" description="Polar residues" evidence="1">
    <location>
        <begin position="191"/>
        <end position="209"/>
    </location>
</feature>